<name>A0A445IK09_GLYSO</name>
<dbReference type="AlphaFoldDB" id="A0A445IK09"/>
<keyword evidence="4" id="KW-1185">Reference proteome</keyword>
<dbReference type="SUPFAM" id="SSF56219">
    <property type="entry name" value="DNase I-like"/>
    <property type="match status" value="1"/>
</dbReference>
<organism evidence="3 4">
    <name type="scientific">Glycine soja</name>
    <name type="common">Wild soybean</name>
    <dbReference type="NCBI Taxonomy" id="3848"/>
    <lineage>
        <taxon>Eukaryota</taxon>
        <taxon>Viridiplantae</taxon>
        <taxon>Streptophyta</taxon>
        <taxon>Embryophyta</taxon>
        <taxon>Tracheophyta</taxon>
        <taxon>Spermatophyta</taxon>
        <taxon>Magnoliopsida</taxon>
        <taxon>eudicotyledons</taxon>
        <taxon>Gunneridae</taxon>
        <taxon>Pentapetalae</taxon>
        <taxon>rosids</taxon>
        <taxon>fabids</taxon>
        <taxon>Fabales</taxon>
        <taxon>Fabaceae</taxon>
        <taxon>Papilionoideae</taxon>
        <taxon>50 kb inversion clade</taxon>
        <taxon>NPAAA clade</taxon>
        <taxon>indigoferoid/millettioid clade</taxon>
        <taxon>Phaseoleae</taxon>
        <taxon>Glycine</taxon>
        <taxon>Glycine subgen. Soja</taxon>
    </lineage>
</organism>
<dbReference type="GO" id="GO:0003824">
    <property type="term" value="F:catalytic activity"/>
    <property type="evidence" value="ECO:0007669"/>
    <property type="project" value="InterPro"/>
</dbReference>
<evidence type="ECO:0000259" key="2">
    <source>
        <dbReference type="Pfam" id="PF03372"/>
    </source>
</evidence>
<feature type="compositionally biased region" description="Polar residues" evidence="1">
    <location>
        <begin position="226"/>
        <end position="237"/>
    </location>
</feature>
<feature type="region of interest" description="Disordered" evidence="1">
    <location>
        <begin position="128"/>
        <end position="192"/>
    </location>
</feature>
<dbReference type="EMBL" id="QZWG01000010">
    <property type="protein sequence ID" value="RZB86386.1"/>
    <property type="molecule type" value="Genomic_DNA"/>
</dbReference>
<dbReference type="InterPro" id="IPR005135">
    <property type="entry name" value="Endo/exonuclease/phosphatase"/>
</dbReference>
<evidence type="ECO:0000313" key="3">
    <source>
        <dbReference type="EMBL" id="RZB86386.1"/>
    </source>
</evidence>
<evidence type="ECO:0000313" key="4">
    <source>
        <dbReference type="Proteomes" id="UP000289340"/>
    </source>
</evidence>
<feature type="compositionally biased region" description="Basic and acidic residues" evidence="1">
    <location>
        <begin position="244"/>
        <end position="253"/>
    </location>
</feature>
<feature type="compositionally biased region" description="Polar residues" evidence="1">
    <location>
        <begin position="179"/>
        <end position="192"/>
    </location>
</feature>
<proteinExistence type="predicted"/>
<feature type="compositionally biased region" description="Basic and acidic residues" evidence="1">
    <location>
        <begin position="138"/>
        <end position="156"/>
    </location>
</feature>
<feature type="region of interest" description="Disordered" evidence="1">
    <location>
        <begin position="226"/>
        <end position="270"/>
    </location>
</feature>
<feature type="domain" description="Endonuclease/exonuclease/phosphatase" evidence="2">
    <location>
        <begin position="343"/>
        <end position="567"/>
    </location>
</feature>
<evidence type="ECO:0000256" key="1">
    <source>
        <dbReference type="SAM" id="MobiDB-lite"/>
    </source>
</evidence>
<dbReference type="Gene3D" id="3.60.10.10">
    <property type="entry name" value="Endonuclease/exonuclease/phosphatase"/>
    <property type="match status" value="1"/>
</dbReference>
<dbReference type="Proteomes" id="UP000289340">
    <property type="component" value="Chromosome 10"/>
</dbReference>
<sequence length="589" mass="66953">MFYSLLKWNPQLRTETRLVWLRVWGIPVLAWKTDHMRRLVAEVGDLVDVDDDVELMHRLDRARILVRTPRPPLIQHVIHVNIEGVTHRIDMVEENGDKETVVNCHGRSFWSSSEEVFFDVADDDMDTVISWPSGTSPSRDDGAPARASAVDHREPRPTSFSSGSCRDKDPVGNDPPDRSLTTKTSLGTINSPNRKLFELAKDPHPVHPATLHESAAGSDYTCQSLPLSPKAVSNSSPKAPAVRPFEEEHHPSPDQHTLNTNHHNGPLTQPLLFSEKQDHNSIGPCTPEAQLLDHVSPQQQQQLLSNGLQVIVSSSWEIWLIWSRETQTWQQRRENISVSMIILSYNCRGLGRGVKWAAIRKLNFKHKVDLVCLQETKKEIVTKVVCQSIWGDDSVSWDSVPSINTAGGLLCMWNNLAFEVDRRVKGTNFLMLAGRWAKDNLLLYIVNVYAPCDIAGKRELWDQLKHLKASNPEGAWCFLGDFNSIRSMDERIGSSQRYVGVHDSAGFNEWIDTMELQEIKSFGNIYTWCRPNGSARSRLDRCLVSVQWLNKWPNSSQHVLNRDYSDHCPILLKTDMLDWGPRPFRVMDC</sequence>
<dbReference type="PANTHER" id="PTHR33710:SF64">
    <property type="entry name" value="ENDONUCLEASE_EXONUCLEASE_PHOSPHATASE DOMAIN-CONTAINING PROTEIN"/>
    <property type="match status" value="1"/>
</dbReference>
<reference evidence="3 4" key="1">
    <citation type="submission" date="2018-09" db="EMBL/GenBank/DDBJ databases">
        <title>A high-quality reference genome of wild soybean provides a powerful tool to mine soybean genomes.</title>
        <authorList>
            <person name="Xie M."/>
            <person name="Chung C.Y.L."/>
            <person name="Li M.-W."/>
            <person name="Wong F.-L."/>
            <person name="Chan T.-F."/>
            <person name="Lam H.-M."/>
        </authorList>
    </citation>
    <scope>NUCLEOTIDE SEQUENCE [LARGE SCALE GENOMIC DNA]</scope>
    <source>
        <strain evidence="4">cv. W05</strain>
        <tissue evidence="3">Hypocotyl of etiolated seedlings</tissue>
    </source>
</reference>
<dbReference type="Pfam" id="PF03372">
    <property type="entry name" value="Exo_endo_phos"/>
    <property type="match status" value="1"/>
</dbReference>
<feature type="compositionally biased region" description="Basic and acidic residues" evidence="1">
    <location>
        <begin position="165"/>
        <end position="177"/>
    </location>
</feature>
<feature type="compositionally biased region" description="Polar residues" evidence="1">
    <location>
        <begin position="254"/>
        <end position="267"/>
    </location>
</feature>
<protein>
    <recommendedName>
        <fullName evidence="2">Endonuclease/exonuclease/phosphatase domain-containing protein</fullName>
    </recommendedName>
</protein>
<dbReference type="PANTHER" id="PTHR33710">
    <property type="entry name" value="BNAC02G09200D PROTEIN"/>
    <property type="match status" value="1"/>
</dbReference>
<gene>
    <name evidence="3" type="ORF">D0Y65_026444</name>
</gene>
<dbReference type="InterPro" id="IPR036691">
    <property type="entry name" value="Endo/exonu/phosph_ase_sf"/>
</dbReference>
<comment type="caution">
    <text evidence="3">The sequence shown here is derived from an EMBL/GenBank/DDBJ whole genome shotgun (WGS) entry which is preliminary data.</text>
</comment>
<accession>A0A445IK09</accession>